<dbReference type="CDD" id="cd10336">
    <property type="entry name" value="SLC6sbd_Tyt1-Like"/>
    <property type="match status" value="1"/>
</dbReference>
<dbReference type="OrthoDB" id="9762833at2"/>
<feature type="transmembrane region" description="Helical" evidence="6">
    <location>
        <begin position="376"/>
        <end position="397"/>
    </location>
</feature>
<feature type="transmembrane region" description="Helical" evidence="6">
    <location>
        <begin position="152"/>
        <end position="171"/>
    </location>
</feature>
<reference evidence="7 8" key="1">
    <citation type="submission" date="2017-03" db="EMBL/GenBank/DDBJ databases">
        <authorList>
            <person name="Afonso C.L."/>
            <person name="Miller P.J."/>
            <person name="Scott M.A."/>
            <person name="Spackman E."/>
            <person name="Goraichik I."/>
            <person name="Dimitrov K.M."/>
            <person name="Suarez D.L."/>
            <person name="Swayne D.E."/>
        </authorList>
    </citation>
    <scope>NUCLEOTIDE SEQUENCE [LARGE SCALE GENOMIC DNA]</scope>
    <source>
        <strain evidence="7">SB41UT1</strain>
    </source>
</reference>
<feature type="transmembrane region" description="Helical" evidence="6">
    <location>
        <begin position="424"/>
        <end position="443"/>
    </location>
</feature>
<evidence type="ECO:0000256" key="3">
    <source>
        <dbReference type="ARBA" id="ARBA00022692"/>
    </source>
</evidence>
<feature type="transmembrane region" description="Helical" evidence="6">
    <location>
        <begin position="97"/>
        <end position="121"/>
    </location>
</feature>
<feature type="transmembrane region" description="Helical" evidence="6">
    <location>
        <begin position="343"/>
        <end position="364"/>
    </location>
</feature>
<dbReference type="SUPFAM" id="SSF161070">
    <property type="entry name" value="SNF-like"/>
    <property type="match status" value="1"/>
</dbReference>
<keyword evidence="5 6" id="KW-0472">Membrane</keyword>
<dbReference type="InterPro" id="IPR047218">
    <property type="entry name" value="YocR/YhdH-like"/>
</dbReference>
<feature type="transmembrane region" description="Helical" evidence="6">
    <location>
        <begin position="310"/>
        <end position="331"/>
    </location>
</feature>
<proteinExistence type="predicted"/>
<keyword evidence="3 6" id="KW-0812">Transmembrane</keyword>
<comment type="subcellular location">
    <subcellularLocation>
        <location evidence="1">Membrane</location>
        <topology evidence="1">Multi-pass membrane protein</topology>
    </subcellularLocation>
</comment>
<evidence type="ECO:0000256" key="4">
    <source>
        <dbReference type="ARBA" id="ARBA00022989"/>
    </source>
</evidence>
<keyword evidence="4 6" id="KW-1133">Transmembrane helix</keyword>
<dbReference type="NCBIfam" id="NF037979">
    <property type="entry name" value="Na_transp"/>
    <property type="match status" value="1"/>
</dbReference>
<evidence type="ECO:0000256" key="1">
    <source>
        <dbReference type="ARBA" id="ARBA00004141"/>
    </source>
</evidence>
<accession>A0A1X7ALT4</accession>
<dbReference type="InterPro" id="IPR037272">
    <property type="entry name" value="SNS_sf"/>
</dbReference>
<protein>
    <submittedName>
        <fullName evidence="7">Sodium:neurotransmitter symporter family protein</fullName>
    </submittedName>
</protein>
<dbReference type="RefSeq" id="WP_087111299.1">
    <property type="nucleotide sequence ID" value="NZ_CBCSCN010000007.1"/>
</dbReference>
<dbReference type="PRINTS" id="PR00176">
    <property type="entry name" value="NANEUSMPORT"/>
</dbReference>
<dbReference type="InterPro" id="IPR000175">
    <property type="entry name" value="Na/ntran_symport"/>
</dbReference>
<keyword evidence="2" id="KW-0813">Transport</keyword>
<keyword evidence="8" id="KW-1185">Reference proteome</keyword>
<dbReference type="EMBL" id="FWPT01000007">
    <property type="protein sequence ID" value="SMA49015.1"/>
    <property type="molecule type" value="Genomic_DNA"/>
</dbReference>
<dbReference type="PANTHER" id="PTHR42948">
    <property type="entry name" value="TRANSPORTER"/>
    <property type="match status" value="1"/>
</dbReference>
<evidence type="ECO:0000313" key="7">
    <source>
        <dbReference type="EMBL" id="SMA49015.1"/>
    </source>
</evidence>
<dbReference type="PANTHER" id="PTHR42948:SF1">
    <property type="entry name" value="TRANSPORTER"/>
    <property type="match status" value="1"/>
</dbReference>
<feature type="transmembrane region" description="Helical" evidence="6">
    <location>
        <begin position="21"/>
        <end position="39"/>
    </location>
</feature>
<evidence type="ECO:0000256" key="6">
    <source>
        <dbReference type="SAM" id="Phobius"/>
    </source>
</evidence>
<gene>
    <name evidence="7" type="ORF">EHSB41UT_02991</name>
</gene>
<name>A0A1X7ALT4_9GAMM</name>
<dbReference type="Proteomes" id="UP000196573">
    <property type="component" value="Unassembled WGS sequence"/>
</dbReference>
<organism evidence="7 8">
    <name type="scientific">Parendozoicomonas haliclonae</name>
    <dbReference type="NCBI Taxonomy" id="1960125"/>
    <lineage>
        <taxon>Bacteria</taxon>
        <taxon>Pseudomonadati</taxon>
        <taxon>Pseudomonadota</taxon>
        <taxon>Gammaproteobacteria</taxon>
        <taxon>Oceanospirillales</taxon>
        <taxon>Endozoicomonadaceae</taxon>
        <taxon>Parendozoicomonas</taxon>
    </lineage>
</organism>
<feature type="transmembrane region" description="Helical" evidence="6">
    <location>
        <begin position="45"/>
        <end position="65"/>
    </location>
</feature>
<dbReference type="GO" id="GO:0016020">
    <property type="term" value="C:membrane"/>
    <property type="evidence" value="ECO:0007669"/>
    <property type="project" value="UniProtKB-SubCell"/>
</dbReference>
<dbReference type="PROSITE" id="PS50267">
    <property type="entry name" value="NA_NEUROTRAN_SYMP_3"/>
    <property type="match status" value="1"/>
</dbReference>
<dbReference type="Pfam" id="PF00209">
    <property type="entry name" value="SNF"/>
    <property type="match status" value="2"/>
</dbReference>
<sequence>MDSPTQNSAAPRDSFHSQLGFILACIGSAVGMANIWLFPYRLGQFGGAAFLIPYVLFLLIGVWGVRGEMAFGRAMRAGPLGAFKKAFACRGLRGGELIGLVPVIASLGIAVGYAVVVGWILRFTFGAMTGSMMAAESSGAYFGEIAGPYGSVLWHLLALGITFAIMIFGVARGIERVNKFMMPAFFILFLILAVRVFTLPGAMEGYKYLFIPQWAFLADPKTWVYALGQAFFSLSLAGSGTLVYGSYLKKTDNVVSSARNVAIFDTFAALLAAVVVIPAVFAFGLDVSAGPPLMFITMPNVFKMMPLGEVFAVIFFIAVLFAGISSLMNLMEAPVEAMQQRFGLSRGGSIAVVALVSVAAGLRLEDGNVLGQWMDIVSIYLIPLGALLAAVMFFWVCGKEFAREQVQLGHSGKLSPLFEPMTRYVFCGTTFVVYVLSIVYGGIG</sequence>
<feature type="transmembrane region" description="Helical" evidence="6">
    <location>
        <begin position="183"/>
        <end position="203"/>
    </location>
</feature>
<feature type="transmembrane region" description="Helical" evidence="6">
    <location>
        <begin position="223"/>
        <end position="247"/>
    </location>
</feature>
<feature type="transmembrane region" description="Helical" evidence="6">
    <location>
        <begin position="267"/>
        <end position="290"/>
    </location>
</feature>
<evidence type="ECO:0000256" key="2">
    <source>
        <dbReference type="ARBA" id="ARBA00022448"/>
    </source>
</evidence>
<evidence type="ECO:0000313" key="8">
    <source>
        <dbReference type="Proteomes" id="UP000196573"/>
    </source>
</evidence>
<dbReference type="AlphaFoldDB" id="A0A1X7ALT4"/>
<evidence type="ECO:0000256" key="5">
    <source>
        <dbReference type="ARBA" id="ARBA00023136"/>
    </source>
</evidence>